<feature type="region of interest" description="Disordered" evidence="11">
    <location>
        <begin position="145"/>
        <end position="221"/>
    </location>
</feature>
<feature type="compositionally biased region" description="Basic and acidic residues" evidence="11">
    <location>
        <begin position="413"/>
        <end position="434"/>
    </location>
</feature>
<evidence type="ECO:0000256" key="5">
    <source>
        <dbReference type="ARBA" id="ARBA00022741"/>
    </source>
</evidence>
<keyword evidence="8 10" id="KW-0505">Motor protein</keyword>
<dbReference type="AlphaFoldDB" id="A0A5J4NFM2"/>
<dbReference type="GO" id="GO:0005868">
    <property type="term" value="C:cytoplasmic dynein complex"/>
    <property type="evidence" value="ECO:0007669"/>
    <property type="project" value="UniProtKB-UniRule"/>
</dbReference>
<feature type="region of interest" description="Disordered" evidence="11">
    <location>
        <begin position="245"/>
        <end position="387"/>
    </location>
</feature>
<keyword evidence="7 10" id="KW-0243">Dynein</keyword>
<keyword evidence="4 10" id="KW-0493">Microtubule</keyword>
<evidence type="ECO:0000256" key="7">
    <source>
        <dbReference type="ARBA" id="ARBA00023017"/>
    </source>
</evidence>
<dbReference type="GO" id="GO:0005813">
    <property type="term" value="C:centrosome"/>
    <property type="evidence" value="ECO:0007669"/>
    <property type="project" value="TreeGrafter"/>
</dbReference>
<dbReference type="Pfam" id="PF05783">
    <property type="entry name" value="DLIC"/>
    <property type="match status" value="1"/>
</dbReference>
<dbReference type="GO" id="GO:0005874">
    <property type="term" value="C:microtubule"/>
    <property type="evidence" value="ECO:0007669"/>
    <property type="project" value="UniProtKB-KW"/>
</dbReference>
<comment type="caution">
    <text evidence="12">The sequence shown here is derived from an EMBL/GenBank/DDBJ whole genome shotgun (WGS) entry which is preliminary data.</text>
</comment>
<dbReference type="Proteomes" id="UP000324629">
    <property type="component" value="Unassembled WGS sequence"/>
</dbReference>
<feature type="compositionally biased region" description="Polar residues" evidence="11">
    <location>
        <begin position="204"/>
        <end position="213"/>
    </location>
</feature>
<evidence type="ECO:0000256" key="9">
    <source>
        <dbReference type="ARBA" id="ARBA00023212"/>
    </source>
</evidence>
<evidence type="ECO:0000256" key="3">
    <source>
        <dbReference type="ARBA" id="ARBA00022490"/>
    </source>
</evidence>
<organism evidence="12 13">
    <name type="scientific">Paragonimus westermani</name>
    <dbReference type="NCBI Taxonomy" id="34504"/>
    <lineage>
        <taxon>Eukaryota</taxon>
        <taxon>Metazoa</taxon>
        <taxon>Spiralia</taxon>
        <taxon>Lophotrochozoa</taxon>
        <taxon>Platyhelminthes</taxon>
        <taxon>Trematoda</taxon>
        <taxon>Digenea</taxon>
        <taxon>Plagiorchiida</taxon>
        <taxon>Troglotremata</taxon>
        <taxon>Troglotrematidae</taxon>
        <taxon>Paragonimus</taxon>
    </lineage>
</organism>
<protein>
    <recommendedName>
        <fullName evidence="10">Dynein light intermediate chain</fullName>
    </recommendedName>
</protein>
<accession>A0A5J4NFM2</accession>
<dbReference type="GO" id="GO:0045504">
    <property type="term" value="F:dynein heavy chain binding"/>
    <property type="evidence" value="ECO:0007669"/>
    <property type="project" value="TreeGrafter"/>
</dbReference>
<keyword evidence="6 10" id="KW-0067">ATP-binding</keyword>
<keyword evidence="2 10" id="KW-0813">Transport</keyword>
<feature type="compositionally biased region" description="Polar residues" evidence="11">
    <location>
        <begin position="278"/>
        <end position="302"/>
    </location>
</feature>
<evidence type="ECO:0000256" key="4">
    <source>
        <dbReference type="ARBA" id="ARBA00022701"/>
    </source>
</evidence>
<comment type="subcellular location">
    <subcellularLocation>
        <location evidence="1 10">Cytoplasm</location>
        <location evidence="1 10">Cytoskeleton</location>
    </subcellularLocation>
</comment>
<evidence type="ECO:0000256" key="10">
    <source>
        <dbReference type="RuleBase" id="RU366047"/>
    </source>
</evidence>
<name>A0A5J4NFM2_9TREM</name>
<evidence type="ECO:0000256" key="1">
    <source>
        <dbReference type="ARBA" id="ARBA00004245"/>
    </source>
</evidence>
<dbReference type="InterPro" id="IPR008467">
    <property type="entry name" value="Dynein1_light_intermed_chain"/>
</dbReference>
<feature type="compositionally biased region" description="Basic and acidic residues" evidence="11">
    <location>
        <begin position="326"/>
        <end position="339"/>
    </location>
</feature>
<reference evidence="12 13" key="1">
    <citation type="journal article" date="2019" name="Gigascience">
        <title>Whole-genome sequence of the oriental lung fluke Paragonimus westermani.</title>
        <authorList>
            <person name="Oey H."/>
            <person name="Zakrzewski M."/>
            <person name="Narain K."/>
            <person name="Devi K.R."/>
            <person name="Agatsuma T."/>
            <person name="Nawaratna S."/>
            <person name="Gobert G.N."/>
            <person name="Jones M.K."/>
            <person name="Ragan M.A."/>
            <person name="McManus D.P."/>
            <person name="Krause L."/>
        </authorList>
    </citation>
    <scope>NUCLEOTIDE SEQUENCE [LARGE SCALE GENOMIC DNA]</scope>
    <source>
        <strain evidence="12 13">IND2009</strain>
    </source>
</reference>
<keyword evidence="9 10" id="KW-0206">Cytoskeleton</keyword>
<dbReference type="GO" id="GO:0007018">
    <property type="term" value="P:microtubule-based movement"/>
    <property type="evidence" value="ECO:0007669"/>
    <property type="project" value="InterPro"/>
</dbReference>
<evidence type="ECO:0000256" key="6">
    <source>
        <dbReference type="ARBA" id="ARBA00022840"/>
    </source>
</evidence>
<dbReference type="EMBL" id="QNGE01003263">
    <property type="protein sequence ID" value="KAA3674270.1"/>
    <property type="molecule type" value="Genomic_DNA"/>
</dbReference>
<comment type="subunit">
    <text evidence="10">Homodimer. The cytoplasmic dynein 1 complex consists of two catalytic heavy chains (HCs) and a number of non-catalytic subunits presented by intermediate chains (ICs).</text>
</comment>
<keyword evidence="5 10" id="KW-0547">Nucleotide-binding</keyword>
<feature type="region of interest" description="Disordered" evidence="11">
    <location>
        <begin position="413"/>
        <end position="497"/>
    </location>
</feature>
<feature type="compositionally biased region" description="Basic and acidic residues" evidence="11">
    <location>
        <begin position="304"/>
        <end position="315"/>
    </location>
</feature>
<proteinExistence type="inferred from homology"/>
<evidence type="ECO:0000313" key="13">
    <source>
        <dbReference type="Proteomes" id="UP000324629"/>
    </source>
</evidence>
<keyword evidence="3 10" id="KW-0963">Cytoplasm</keyword>
<comment type="function">
    <text evidence="10">Acts as one of several non-catalytic accessory components of the cytoplasmic dynein 1 complex that are thought to be involved in linking dynein to cargos and to adapter proteins that regulate dynein function. Cytoplasmic dynein 1 acts as a motor for the intracellular retrograde motility of vesicles and organelles along microtubules. May play a role in binding dynein to membranous organelles or chromosomes.</text>
</comment>
<dbReference type="PANTHER" id="PTHR12688">
    <property type="entry name" value="DYNEIN LIGHT INTERMEDIATE CHAIN"/>
    <property type="match status" value="1"/>
</dbReference>
<feature type="compositionally biased region" description="Basic and acidic residues" evidence="11">
    <location>
        <begin position="481"/>
        <end position="497"/>
    </location>
</feature>
<dbReference type="PANTHER" id="PTHR12688:SF0">
    <property type="entry name" value="DYNEIN LIGHT INTERMEDIATE CHAIN"/>
    <property type="match status" value="1"/>
</dbReference>
<keyword evidence="13" id="KW-1185">Reference proteome</keyword>
<dbReference type="InterPro" id="IPR022780">
    <property type="entry name" value="Dynein_light_int_chain"/>
</dbReference>
<evidence type="ECO:0000313" key="12">
    <source>
        <dbReference type="EMBL" id="KAA3674270.1"/>
    </source>
</evidence>
<evidence type="ECO:0000256" key="2">
    <source>
        <dbReference type="ARBA" id="ARBA00022448"/>
    </source>
</evidence>
<dbReference type="GO" id="GO:0005524">
    <property type="term" value="F:ATP binding"/>
    <property type="evidence" value="ECO:0007669"/>
    <property type="project" value="UniProtKB-KW"/>
</dbReference>
<dbReference type="GO" id="GO:0000226">
    <property type="term" value="P:microtubule cytoskeleton organization"/>
    <property type="evidence" value="ECO:0007669"/>
    <property type="project" value="TreeGrafter"/>
</dbReference>
<feature type="compositionally biased region" description="Polar residues" evidence="11">
    <location>
        <begin position="163"/>
        <end position="192"/>
    </location>
</feature>
<feature type="compositionally biased region" description="Basic and acidic residues" evidence="11">
    <location>
        <begin position="455"/>
        <end position="468"/>
    </location>
</feature>
<evidence type="ECO:0000256" key="11">
    <source>
        <dbReference type="SAM" id="MobiDB-lite"/>
    </source>
</evidence>
<feature type="compositionally biased region" description="Basic and acidic residues" evidence="11">
    <location>
        <begin position="354"/>
        <end position="364"/>
    </location>
</feature>
<sequence length="497" mass="54238">MFIPCGWDNAHRLDLLEKNLSEMLLKDDFESHLPRPTTLRGRNSAKHVKGISDGGVAAEDSLTLQTVEDEQTFLARMQAQLANQDTTPTGGSTSVEVDDSMSLEATSTPNGAQLPQPMMSDKEAVLSSFFNSLLTRRNLTEATAVSNAPAPIQKPASIRKPNSRNLASEQTKKANQPDQSLVKRTQRLTPETTQKKEGVPICSPHTSPQISTADNKETEASSSLIIVKKTSGKPSVEVTEEARKANLETVHPLDMVSSKTSNQKTSVDEPGVLKTKLRNQGSANKSNNITKVNTTPACSQYGESDLKQTREKSMVETKTGSAVDRTASKQDPESRKTTEQKAVAKSNASPSTKSDTKTEDEPAKDLQSNAKEPAQASRENPNISVRLIDEKPVKKIEVVRKVPKFAIMTSVDSAEKEMPQGKDQVDHNIAEKNQQRTSSSQDMTVKKTVSCGSHSGKEKSLTEIETARKKSVMRQQPIGKDIQHDSQPDPSKDKPTS</sequence>
<gene>
    <name evidence="12" type="ORF">DEA37_0011353</name>
</gene>
<evidence type="ECO:0000256" key="8">
    <source>
        <dbReference type="ARBA" id="ARBA00023175"/>
    </source>
</evidence>
<comment type="similarity">
    <text evidence="10">Belongs to the dynein light intermediate chain family.</text>
</comment>